<dbReference type="EMBL" id="VZPO01000008">
    <property type="protein sequence ID" value="KAB0502138.1"/>
    <property type="molecule type" value="Genomic_DNA"/>
</dbReference>
<evidence type="ECO:0000313" key="4">
    <source>
        <dbReference type="Proteomes" id="UP000434925"/>
    </source>
</evidence>
<dbReference type="GO" id="GO:0005975">
    <property type="term" value="P:carbohydrate metabolic process"/>
    <property type="evidence" value="ECO:0007669"/>
    <property type="project" value="InterPro"/>
</dbReference>
<dbReference type="InterPro" id="IPR012341">
    <property type="entry name" value="6hp_glycosidase-like_sf"/>
</dbReference>
<keyword evidence="1" id="KW-0479">Metal-binding</keyword>
<evidence type="ECO:0000313" key="3">
    <source>
        <dbReference type="EMBL" id="KAB0502138.1"/>
    </source>
</evidence>
<proteinExistence type="predicted"/>
<feature type="binding site" evidence="1">
    <location>
        <position position="945"/>
    </location>
    <ligand>
        <name>Zn(2+)</name>
        <dbReference type="ChEBI" id="CHEBI:29105"/>
    </ligand>
</feature>
<dbReference type="InterPro" id="IPR007822">
    <property type="entry name" value="LANC-like"/>
</dbReference>
<reference evidence="3 4" key="1">
    <citation type="submission" date="2019-09" db="EMBL/GenBank/DDBJ databases">
        <title>Draft genome sequences of 48 bacterial type strains from the CCUG.</title>
        <authorList>
            <person name="Tunovic T."/>
            <person name="Pineiro-Iglesias B."/>
            <person name="Unosson C."/>
            <person name="Inganas E."/>
            <person name="Ohlen M."/>
            <person name="Cardew S."/>
            <person name="Jensie-Markopoulos S."/>
            <person name="Salva-Serra F."/>
            <person name="Jaen-Luchoro D."/>
            <person name="Karlsson R."/>
            <person name="Svensson-Stadler L."/>
            <person name="Chun J."/>
            <person name="Moore E."/>
        </authorList>
    </citation>
    <scope>NUCLEOTIDE SEQUENCE [LARGE SCALE GENOMIC DNA]</scope>
    <source>
        <strain evidence="3 4">CCUG 51522</strain>
    </source>
</reference>
<dbReference type="NCBIfam" id="TIGR03897">
    <property type="entry name" value="lanti_2_LanM"/>
    <property type="match status" value="1"/>
</dbReference>
<dbReference type="Pfam" id="PF05147">
    <property type="entry name" value="LANC_like"/>
    <property type="match status" value="1"/>
</dbReference>
<comment type="caution">
    <text evidence="3">The sequence shown here is derived from an EMBL/GenBank/DDBJ whole genome shotgun (WGS) entry which is preliminary data.</text>
</comment>
<gene>
    <name evidence="3" type="primary">lanM</name>
    <name evidence="3" type="ORF">F7R14_20870</name>
</gene>
<accession>A0A7V7TKE9</accession>
<dbReference type="AlphaFoldDB" id="A0A7V7TKE9"/>
<protein>
    <submittedName>
        <fullName evidence="3">Type 2 lantipeptide synthetase LanM</fullName>
    </submittedName>
</protein>
<dbReference type="InterPro" id="IPR025410">
    <property type="entry name" value="Lant_dehyd"/>
</dbReference>
<dbReference type="CDD" id="cd04792">
    <property type="entry name" value="LanM-like"/>
    <property type="match status" value="1"/>
</dbReference>
<feature type="binding site" evidence="1">
    <location>
        <position position="944"/>
    </location>
    <ligand>
        <name>Zn(2+)</name>
        <dbReference type="ChEBI" id="CHEBI:29105"/>
    </ligand>
</feature>
<dbReference type="GO" id="GO:0031179">
    <property type="term" value="P:peptide modification"/>
    <property type="evidence" value="ECO:0007669"/>
    <property type="project" value="InterPro"/>
</dbReference>
<organism evidence="3 4">
    <name type="scientific">Pseudomonas lini</name>
    <dbReference type="NCBI Taxonomy" id="163011"/>
    <lineage>
        <taxon>Bacteria</taxon>
        <taxon>Pseudomonadati</taxon>
        <taxon>Pseudomonadota</taxon>
        <taxon>Gammaproteobacteria</taxon>
        <taxon>Pseudomonadales</taxon>
        <taxon>Pseudomonadaceae</taxon>
        <taxon>Pseudomonas</taxon>
    </lineage>
</organism>
<dbReference type="GO" id="GO:0046872">
    <property type="term" value="F:metal ion binding"/>
    <property type="evidence" value="ECO:0007669"/>
    <property type="project" value="UniProtKB-KW"/>
</dbReference>
<dbReference type="Proteomes" id="UP000434925">
    <property type="component" value="Unassembled WGS sequence"/>
</dbReference>
<dbReference type="InterPro" id="IPR017146">
    <property type="entry name" value="Lanti_2_LanM"/>
</dbReference>
<dbReference type="PANTHER" id="PTHR12736">
    <property type="entry name" value="LANC-LIKE PROTEIN"/>
    <property type="match status" value="1"/>
</dbReference>
<feature type="binding site" evidence="1">
    <location>
        <position position="892"/>
    </location>
    <ligand>
        <name>Zn(2+)</name>
        <dbReference type="ChEBI" id="CHEBI:29105"/>
    </ligand>
</feature>
<feature type="domain" description="Lantibiotic biosynthesis protein dehydration" evidence="2">
    <location>
        <begin position="187"/>
        <end position="557"/>
    </location>
</feature>
<dbReference type="GO" id="GO:0005886">
    <property type="term" value="C:plasma membrane"/>
    <property type="evidence" value="ECO:0007669"/>
    <property type="project" value="TreeGrafter"/>
</dbReference>
<name>A0A7V7TKE9_9PSED</name>
<evidence type="ECO:0000259" key="2">
    <source>
        <dbReference type="Pfam" id="PF13575"/>
    </source>
</evidence>
<sequence length="1047" mass="117084">MASMLADILTFQERETLGAGNGVDIDLLRKTMEMLHKDDDAVIKYFGMNRSELVGRLENGTEYCESLQHASIEVLHNKIQLIVALSHGDQPSSTSQEAFEGFYRVFYCYFKQVFECDKRYVESCQYFNADSLLASVQPYVIACLKRLSQKSLVHCLNTRISQGVDTDLNTFEQFLGTQSIGPLLASYPVLTDLLIQQMESTSAYLYKVISHFAKDADALAQLFALRGRRIDSIDLGWGDPHANGETVCAVQIATTSLVYKPRSNREAEFYGALMRLLHENNRDECFSAHTPSLICRDDRCWIEKVENRACETVGDVALYYRRTGAQIAIAHALNGMDFHYENIIACGSSPVMIDLECLFTASMIDLKGDLPGTSALFKTLKLNGQSIFATGFVPYSPGSENDFSGLTRQKHFTSNVLRLVREQGFYHLKRVSIEKTPIIRHLPVLDGLPRPLEDYQEDIFEGFELAYDEVMKHRSAILALIRQHASELKTRVLIKNTQRYVDFIELTLHPRFMQCMLQRQLLLATLWSELSETLIGKHVPGHESVDLERANIPSFSMPIGSNRLFSGHGGFVAELDIESPLESCRRKLSDLSAKDKAFQTLILRECLFPSDNGAMPLNRQHRQKGVPGMRMSDYLAGALRVAAVIERLSIEGEDGDVAWSFLNTHPTTRRNYLSPMSNSLYSGMGGLAVFYMSLFRVSGQPEHLSMADRIVDSMARSHEHFDSDMAVSAYFGLASYLYVLVNHQQVMGQDIHRATIDDLLLKLADFPRQDDEFDFLNGWCGTVTILVNLYQLEKRDSLIPLIEKFSAAIQAELLNEEGRFVRKSCRTPLLTGFSHGISGILQALGKAYEVTGNAALVPLIEALLKDENRLKAQGFWLDLRDASKSSHMTKWCHGDAGILISRLQLKKALKGVFSVELGAIVDNDISQCEHNLWHHGLGSGYSLCHGDFGNLVCLLELYRSTGNNQGIARSQQAFSEVADNFFNEDFMTQNSVPVLGMMLGLTGVGQALLCAVEPTLPNVLSLTFMDVRPAASVQDHPDIVSSSALLH</sequence>
<keyword evidence="1" id="KW-0862">Zinc</keyword>
<dbReference type="SUPFAM" id="SSF158745">
    <property type="entry name" value="LanC-like"/>
    <property type="match status" value="1"/>
</dbReference>
<dbReference type="PANTHER" id="PTHR12736:SF7">
    <property type="entry name" value="LANC-LIKE PROTEIN 3"/>
    <property type="match status" value="1"/>
</dbReference>
<dbReference type="Gene3D" id="1.50.10.10">
    <property type="match status" value="1"/>
</dbReference>
<evidence type="ECO:0000256" key="1">
    <source>
        <dbReference type="PIRSR" id="PIRSR607822-1"/>
    </source>
</evidence>
<dbReference type="PRINTS" id="PR01950">
    <property type="entry name" value="LANCSUPER"/>
</dbReference>
<dbReference type="Pfam" id="PF13575">
    <property type="entry name" value="DUF4135"/>
    <property type="match status" value="1"/>
</dbReference>
<dbReference type="PIRSF" id="PIRSF037228">
    <property type="entry name" value="Lant_mod_RumM"/>
    <property type="match status" value="1"/>
</dbReference>
<dbReference type="SMART" id="SM01260">
    <property type="entry name" value="LANC_like"/>
    <property type="match status" value="1"/>
</dbReference>